<evidence type="ECO:0000313" key="2">
    <source>
        <dbReference type="EMBL" id="SDQ45602.1"/>
    </source>
</evidence>
<dbReference type="Proteomes" id="UP000199481">
    <property type="component" value="Unassembled WGS sequence"/>
</dbReference>
<gene>
    <name evidence="2" type="ORF">SAMN04487752_2370</name>
</gene>
<feature type="transmembrane region" description="Helical" evidence="1">
    <location>
        <begin position="43"/>
        <end position="64"/>
    </location>
</feature>
<name>A0A1H1B134_9LACT</name>
<feature type="transmembrane region" description="Helical" evidence="1">
    <location>
        <begin position="99"/>
        <end position="117"/>
    </location>
</feature>
<feature type="transmembrane region" description="Helical" evidence="1">
    <location>
        <begin position="12"/>
        <end position="37"/>
    </location>
</feature>
<feature type="transmembrane region" description="Helical" evidence="1">
    <location>
        <begin position="202"/>
        <end position="219"/>
    </location>
</feature>
<proteinExistence type="predicted"/>
<feature type="transmembrane region" description="Helical" evidence="1">
    <location>
        <begin position="76"/>
        <end position="93"/>
    </location>
</feature>
<dbReference type="EMBL" id="FNJW01000008">
    <property type="protein sequence ID" value="SDQ45602.1"/>
    <property type="molecule type" value="Genomic_DNA"/>
</dbReference>
<feature type="transmembrane region" description="Helical" evidence="1">
    <location>
        <begin position="124"/>
        <end position="143"/>
    </location>
</feature>
<organism evidence="2 3">
    <name type="scientific">Carnobacterium viridans</name>
    <dbReference type="NCBI Taxonomy" id="174587"/>
    <lineage>
        <taxon>Bacteria</taxon>
        <taxon>Bacillati</taxon>
        <taxon>Bacillota</taxon>
        <taxon>Bacilli</taxon>
        <taxon>Lactobacillales</taxon>
        <taxon>Carnobacteriaceae</taxon>
        <taxon>Carnobacterium</taxon>
    </lineage>
</organism>
<keyword evidence="1" id="KW-0812">Transmembrane</keyword>
<sequence length="279" mass="33033">MVHSIYKTVTHYLYHPLFLVLVVPFSYLLIGTLYASQYSSFNFIRFLLLYSFIFFNHLLGNFLFKTIKSPFSFNHIPFLIFEVLNLLLIYYFAYNIHYLVGLLCFFYSLVIHLQFYLVKQGYSWLMLFFSSVFKGGILTYLSFFVQANFIPNTLFYWSIPLILMVFLVELGKLQLNYTKINGQLNDHDPNNLFLDHKHFQRIVLYLLILIYAVSFISFIPTFKSLSFIFILTLPFTVKVVQLVFSKKKSISAKLTQRTLQLCAISFFISFSIMLFIYTF</sequence>
<keyword evidence="1" id="KW-0472">Membrane</keyword>
<feature type="transmembrane region" description="Helical" evidence="1">
    <location>
        <begin position="149"/>
        <end position="170"/>
    </location>
</feature>
<accession>A0A1H1B134</accession>
<keyword evidence="3" id="KW-1185">Reference proteome</keyword>
<evidence type="ECO:0008006" key="4">
    <source>
        <dbReference type="Google" id="ProtNLM"/>
    </source>
</evidence>
<feature type="transmembrane region" description="Helical" evidence="1">
    <location>
        <begin position="257"/>
        <end position="277"/>
    </location>
</feature>
<feature type="transmembrane region" description="Helical" evidence="1">
    <location>
        <begin position="225"/>
        <end position="245"/>
    </location>
</feature>
<evidence type="ECO:0000313" key="3">
    <source>
        <dbReference type="Proteomes" id="UP000199481"/>
    </source>
</evidence>
<keyword evidence="1" id="KW-1133">Transmembrane helix</keyword>
<dbReference type="AlphaFoldDB" id="A0A1H1B134"/>
<reference evidence="3" key="1">
    <citation type="submission" date="2016-10" db="EMBL/GenBank/DDBJ databases">
        <authorList>
            <person name="Varghese N."/>
            <person name="Submissions S."/>
        </authorList>
    </citation>
    <scope>NUCLEOTIDE SEQUENCE [LARGE SCALE GENOMIC DNA]</scope>
    <source>
        <strain evidence="3">MPL-11</strain>
    </source>
</reference>
<protein>
    <recommendedName>
        <fullName evidence="4">1,4-dihydroxy-2-naphthoate octaprenyltransferase</fullName>
    </recommendedName>
</protein>
<evidence type="ECO:0000256" key="1">
    <source>
        <dbReference type="SAM" id="Phobius"/>
    </source>
</evidence>